<evidence type="ECO:0000256" key="1">
    <source>
        <dbReference type="SAM" id="MobiDB-lite"/>
    </source>
</evidence>
<feature type="transmembrane region" description="Helical" evidence="2">
    <location>
        <begin position="345"/>
        <end position="363"/>
    </location>
</feature>
<gene>
    <name evidence="3" type="ORF">EJ08DRAFT_693078</name>
</gene>
<protein>
    <submittedName>
        <fullName evidence="3">Uncharacterized protein</fullName>
    </submittedName>
</protein>
<feature type="region of interest" description="Disordered" evidence="1">
    <location>
        <begin position="154"/>
        <end position="247"/>
    </location>
</feature>
<sequence>MKRPTVTMRSPTTIPDNLHTARLTNAAAAAAPTEAAGLPAALAKVEAKMSSLAAESNAFKAEVHALRTKMEALAHKVATSSADPESESGLAVLTPLSSTFGSGEHPFGWEVWVTDRSDFERYVYDDIDSDGGSIGFSTDDVSSDGHGDGVSSDMLFGRRVGSSSGEETDFDAEVEEEVQRLRVRNGSPHSAFWDGKGKERCGSEKEECGDSEGRGESQIDGNMGGSTSEEGIKSDHDEEDGKRKATDKWICADTPDNVHQSRRSYLQFPPNTKREPVEQTPVPTSPIPAGRHILNATASGHIHSFTTYYVTFMAGGVVAIFLALYCESISQTFWGKQESGVCVMVALLMIPLLIMGDFDLFYFDFESIRDNIIEQLERTRRLDQWADKNPVGTRGKDADTAGSQVPEVKQTSWWSRVFNALEAIDKDNQHVLDNPGFLLVMVLPLLSSTMGFGIRWPRGSVGVGDGTEEEDTYDSKTDVTVSIVLSAVVLIGTAALYVGMWSFHKIVVALKSMNEKRNRSEEVERNNADGDDAKEKEKLMKRKVDSIKKEMDRKRLARVQQDN</sequence>
<organism evidence="3 4">
    <name type="scientific">Tothia fuscella</name>
    <dbReference type="NCBI Taxonomy" id="1048955"/>
    <lineage>
        <taxon>Eukaryota</taxon>
        <taxon>Fungi</taxon>
        <taxon>Dikarya</taxon>
        <taxon>Ascomycota</taxon>
        <taxon>Pezizomycotina</taxon>
        <taxon>Dothideomycetes</taxon>
        <taxon>Pleosporomycetidae</taxon>
        <taxon>Venturiales</taxon>
        <taxon>Cylindrosympodiaceae</taxon>
        <taxon>Tothia</taxon>
    </lineage>
</organism>
<feature type="compositionally biased region" description="Acidic residues" evidence="1">
    <location>
        <begin position="166"/>
        <end position="176"/>
    </location>
</feature>
<feature type="compositionally biased region" description="Basic and acidic residues" evidence="1">
    <location>
        <begin position="195"/>
        <end position="217"/>
    </location>
</feature>
<reference evidence="3" key="1">
    <citation type="journal article" date="2020" name="Stud. Mycol.">
        <title>101 Dothideomycetes genomes: a test case for predicting lifestyles and emergence of pathogens.</title>
        <authorList>
            <person name="Haridas S."/>
            <person name="Albert R."/>
            <person name="Binder M."/>
            <person name="Bloem J."/>
            <person name="Labutti K."/>
            <person name="Salamov A."/>
            <person name="Andreopoulos B."/>
            <person name="Baker S."/>
            <person name="Barry K."/>
            <person name="Bills G."/>
            <person name="Bluhm B."/>
            <person name="Cannon C."/>
            <person name="Castanera R."/>
            <person name="Culley D."/>
            <person name="Daum C."/>
            <person name="Ezra D."/>
            <person name="Gonzalez J."/>
            <person name="Henrissat B."/>
            <person name="Kuo A."/>
            <person name="Liang C."/>
            <person name="Lipzen A."/>
            <person name="Lutzoni F."/>
            <person name="Magnuson J."/>
            <person name="Mondo S."/>
            <person name="Nolan M."/>
            <person name="Ohm R."/>
            <person name="Pangilinan J."/>
            <person name="Park H.-J."/>
            <person name="Ramirez L."/>
            <person name="Alfaro M."/>
            <person name="Sun H."/>
            <person name="Tritt A."/>
            <person name="Yoshinaga Y."/>
            <person name="Zwiers L.-H."/>
            <person name="Turgeon B."/>
            <person name="Goodwin S."/>
            <person name="Spatafora J."/>
            <person name="Crous P."/>
            <person name="Grigoriev I."/>
        </authorList>
    </citation>
    <scope>NUCLEOTIDE SEQUENCE</scope>
    <source>
        <strain evidence="3">CBS 130266</strain>
    </source>
</reference>
<dbReference type="AlphaFoldDB" id="A0A9P4P0T9"/>
<feature type="compositionally biased region" description="Basic and acidic residues" evidence="1">
    <location>
        <begin position="517"/>
        <end position="554"/>
    </location>
</feature>
<feature type="compositionally biased region" description="Basic and acidic residues" evidence="1">
    <location>
        <begin position="230"/>
        <end position="247"/>
    </location>
</feature>
<evidence type="ECO:0000256" key="2">
    <source>
        <dbReference type="SAM" id="Phobius"/>
    </source>
</evidence>
<evidence type="ECO:0000313" key="4">
    <source>
        <dbReference type="Proteomes" id="UP000800235"/>
    </source>
</evidence>
<comment type="caution">
    <text evidence="3">The sequence shown here is derived from an EMBL/GenBank/DDBJ whole genome shotgun (WGS) entry which is preliminary data.</text>
</comment>
<evidence type="ECO:0000313" key="3">
    <source>
        <dbReference type="EMBL" id="KAF2435192.1"/>
    </source>
</evidence>
<feature type="transmembrane region" description="Helical" evidence="2">
    <location>
        <begin position="436"/>
        <end position="456"/>
    </location>
</feature>
<proteinExistence type="predicted"/>
<dbReference type="Proteomes" id="UP000800235">
    <property type="component" value="Unassembled WGS sequence"/>
</dbReference>
<keyword evidence="4" id="KW-1185">Reference proteome</keyword>
<feature type="transmembrane region" description="Helical" evidence="2">
    <location>
        <begin position="479"/>
        <end position="503"/>
    </location>
</feature>
<feature type="transmembrane region" description="Helical" evidence="2">
    <location>
        <begin position="307"/>
        <end position="325"/>
    </location>
</feature>
<feature type="region of interest" description="Disordered" evidence="1">
    <location>
        <begin position="517"/>
        <end position="563"/>
    </location>
</feature>
<dbReference type="EMBL" id="MU007014">
    <property type="protein sequence ID" value="KAF2435192.1"/>
    <property type="molecule type" value="Genomic_DNA"/>
</dbReference>
<accession>A0A9P4P0T9</accession>
<keyword evidence="2" id="KW-0812">Transmembrane</keyword>
<keyword evidence="2" id="KW-0472">Membrane</keyword>
<keyword evidence="2" id="KW-1133">Transmembrane helix</keyword>
<name>A0A9P4P0T9_9PEZI</name>